<accession>A0ACC1RKL4</accession>
<name>A0ACC1RKL4_9HYPO</name>
<proteinExistence type="predicted"/>
<evidence type="ECO:0000313" key="1">
    <source>
        <dbReference type="EMBL" id="KAJ3519362.1"/>
    </source>
</evidence>
<gene>
    <name evidence="1" type="ORF">NM208_g14153</name>
</gene>
<organism evidence="1 2">
    <name type="scientific">Fusarium decemcellulare</name>
    <dbReference type="NCBI Taxonomy" id="57161"/>
    <lineage>
        <taxon>Eukaryota</taxon>
        <taxon>Fungi</taxon>
        <taxon>Dikarya</taxon>
        <taxon>Ascomycota</taxon>
        <taxon>Pezizomycotina</taxon>
        <taxon>Sordariomycetes</taxon>
        <taxon>Hypocreomycetidae</taxon>
        <taxon>Hypocreales</taxon>
        <taxon>Nectriaceae</taxon>
        <taxon>Fusarium</taxon>
        <taxon>Fusarium decemcellulare species complex</taxon>
    </lineage>
</organism>
<sequence>MQSLVERHQRRPSARYYHRETLPRDSLRLLRPRPSLINELNFDIFVVLRRTAPAYAAVSYTWGDDKPSKNICLNGRNFPVRPNLRACLETLASDVFNNKSFSRFLWVDAICIDQDNDQERNSQVSQMNNTYQCAQYVCVWLGPSLTEGLLEWKSWEDSIQELARRPYWTRFWVIQEFLLNRGVRIYCGRNSILLDEFANIAHQAANIRRPRATARELWDHFDGVTDLLPMLTLVMAGRDSASAQPVTRIPTESPRYTSTLAMR</sequence>
<dbReference type="Proteomes" id="UP001148629">
    <property type="component" value="Unassembled WGS sequence"/>
</dbReference>
<keyword evidence="2" id="KW-1185">Reference proteome</keyword>
<reference evidence="1" key="1">
    <citation type="submission" date="2022-08" db="EMBL/GenBank/DDBJ databases">
        <title>Genome Sequence of Fusarium decemcellulare.</title>
        <authorList>
            <person name="Buettner E."/>
        </authorList>
    </citation>
    <scope>NUCLEOTIDE SEQUENCE</scope>
    <source>
        <strain evidence="1">Babe19</strain>
    </source>
</reference>
<dbReference type="EMBL" id="JANRMS010003172">
    <property type="protein sequence ID" value="KAJ3519362.1"/>
    <property type="molecule type" value="Genomic_DNA"/>
</dbReference>
<protein>
    <submittedName>
        <fullName evidence="1">Uncharacterized protein</fullName>
    </submittedName>
</protein>
<evidence type="ECO:0000313" key="2">
    <source>
        <dbReference type="Proteomes" id="UP001148629"/>
    </source>
</evidence>
<comment type="caution">
    <text evidence="1">The sequence shown here is derived from an EMBL/GenBank/DDBJ whole genome shotgun (WGS) entry which is preliminary data.</text>
</comment>